<proteinExistence type="predicted"/>
<dbReference type="RefSeq" id="WP_058478444.1">
    <property type="nucleotide sequence ID" value="NZ_CAAAIO010000042.1"/>
</dbReference>
<reference evidence="3 5" key="2">
    <citation type="submission" date="2018-06" db="EMBL/GenBank/DDBJ databases">
        <authorList>
            <consortium name="Pathogen Informatics"/>
            <person name="Doyle S."/>
        </authorList>
    </citation>
    <scope>NUCLEOTIDE SEQUENCE [LARGE SCALE GENOMIC DNA]</scope>
    <source>
        <strain evidence="3 5">NCTC11991</strain>
    </source>
</reference>
<evidence type="ECO:0000313" key="2">
    <source>
        <dbReference type="EMBL" id="KTD71514.1"/>
    </source>
</evidence>
<evidence type="ECO:0000256" key="1">
    <source>
        <dbReference type="SAM" id="MobiDB-lite"/>
    </source>
</evidence>
<evidence type="ECO:0000313" key="3">
    <source>
        <dbReference type="EMBL" id="STY23542.1"/>
    </source>
</evidence>
<feature type="region of interest" description="Disordered" evidence="1">
    <location>
        <begin position="125"/>
        <end position="193"/>
    </location>
</feature>
<reference evidence="2 4" key="1">
    <citation type="submission" date="2015-11" db="EMBL/GenBank/DDBJ databases">
        <title>Genomic analysis of 38 Legionella species identifies large and diverse effector repertoires.</title>
        <authorList>
            <person name="Burstein D."/>
            <person name="Amaro F."/>
            <person name="Zusman T."/>
            <person name="Lifshitz Z."/>
            <person name="Cohen O."/>
            <person name="Gilbert J.A."/>
            <person name="Pupko T."/>
            <person name="Shuman H.A."/>
            <person name="Segal G."/>
        </authorList>
    </citation>
    <scope>NUCLEOTIDE SEQUENCE [LARGE SCALE GENOMIC DNA]</scope>
    <source>
        <strain evidence="2 4">SC-18-C9</strain>
    </source>
</reference>
<accession>A0A378LCB9</accession>
<dbReference type="EMBL" id="UGOY01000001">
    <property type="protein sequence ID" value="STY23542.1"/>
    <property type="molecule type" value="Genomic_DNA"/>
</dbReference>
<dbReference type="AlphaFoldDB" id="A0A378LCB9"/>
<feature type="compositionally biased region" description="Basic and acidic residues" evidence="1">
    <location>
        <begin position="125"/>
        <end position="187"/>
    </location>
</feature>
<organism evidence="3 5">
    <name type="scientific">Legionella steigerwaltii</name>
    <dbReference type="NCBI Taxonomy" id="460"/>
    <lineage>
        <taxon>Bacteria</taxon>
        <taxon>Pseudomonadati</taxon>
        <taxon>Pseudomonadota</taxon>
        <taxon>Gammaproteobacteria</taxon>
        <taxon>Legionellales</taxon>
        <taxon>Legionellaceae</taxon>
        <taxon>Legionella</taxon>
    </lineage>
</organism>
<dbReference type="EMBL" id="LNYZ01000032">
    <property type="protein sequence ID" value="KTD71514.1"/>
    <property type="molecule type" value="Genomic_DNA"/>
</dbReference>
<dbReference type="Proteomes" id="UP000054820">
    <property type="component" value="Unassembled WGS sequence"/>
</dbReference>
<keyword evidence="4" id="KW-1185">Reference proteome</keyword>
<evidence type="ECO:0000313" key="4">
    <source>
        <dbReference type="Proteomes" id="UP000054820"/>
    </source>
</evidence>
<gene>
    <name evidence="2" type="ORF">Lstg_2923</name>
    <name evidence="3" type="ORF">NCTC11991_02150</name>
</gene>
<dbReference type="Proteomes" id="UP000255110">
    <property type="component" value="Unassembled WGS sequence"/>
</dbReference>
<sequence>MLHGNNQLLDARVILDAIPGSEIEEIQIFEKGVKLNTEKALAFAQNLYKFFGGKGPKISVQENPSHPVYDFGVAAIYRAQNGKPVILIGQSTEYNVMAKNIEECVNKDNEQVTEYTLVEYDPKKRMIQKTQEEPRVKEELLDDPKTKPGPEHPEESSKQKIQQEMKKSLEDIRVEQDGSKKQGEDPKGCCAIQ</sequence>
<name>A0A378LCB9_9GAMM</name>
<evidence type="ECO:0000313" key="5">
    <source>
        <dbReference type="Proteomes" id="UP000255110"/>
    </source>
</evidence>
<protein>
    <submittedName>
        <fullName evidence="3">Uncharacterized protein</fullName>
    </submittedName>
</protein>